<sequence length="57" mass="6190">MAREEQGTQLVERHGTTTIAVVTTICRVIDIMGEIGLVSHEQSSGIVQIGEVVTQMH</sequence>
<comment type="caution">
    <text evidence="1">The sequence shown here is derived from an EMBL/GenBank/DDBJ whole genome shotgun (WGS) entry which is preliminary data.</text>
</comment>
<organism evidence="1 2">
    <name type="scientific">Comamonas thiooxydans</name>
    <dbReference type="NCBI Taxonomy" id="363952"/>
    <lineage>
        <taxon>Bacteria</taxon>
        <taxon>Pseudomonadati</taxon>
        <taxon>Pseudomonadota</taxon>
        <taxon>Betaproteobacteria</taxon>
        <taxon>Burkholderiales</taxon>
        <taxon>Comamonadaceae</taxon>
        <taxon>Comamonas</taxon>
    </lineage>
</organism>
<dbReference type="Proteomes" id="UP001161065">
    <property type="component" value="Unassembled WGS sequence"/>
</dbReference>
<dbReference type="EMBL" id="JAOCEK010000024">
    <property type="protein sequence ID" value="MDH1336659.1"/>
    <property type="molecule type" value="Genomic_DNA"/>
</dbReference>
<evidence type="ECO:0000313" key="1">
    <source>
        <dbReference type="EMBL" id="MDH1336659.1"/>
    </source>
</evidence>
<name>A0AA42Q5S1_9BURK</name>
<gene>
    <name evidence="1" type="ORF">N5D63_21155</name>
</gene>
<evidence type="ECO:0000313" key="2">
    <source>
        <dbReference type="Proteomes" id="UP001161065"/>
    </source>
</evidence>
<reference evidence="1" key="1">
    <citation type="submission" date="2022-09" db="EMBL/GenBank/DDBJ databases">
        <title>Intensive care unit water sources are persistently colonized with multi-drug resistant bacteria and are the site of extensive horizontal gene transfer of antibiotic resistance genes.</title>
        <authorList>
            <person name="Diorio-Toth L."/>
        </authorList>
    </citation>
    <scope>NUCLEOTIDE SEQUENCE</scope>
    <source>
        <strain evidence="1">GD03832</strain>
    </source>
</reference>
<accession>A0AA42Q5S1</accession>
<proteinExistence type="predicted"/>
<dbReference type="RefSeq" id="WP_280009156.1">
    <property type="nucleotide sequence ID" value="NZ_JAOCEK010000024.1"/>
</dbReference>
<dbReference type="AlphaFoldDB" id="A0AA42Q5S1"/>
<protein>
    <submittedName>
        <fullName evidence="1">Uncharacterized protein</fullName>
    </submittedName>
</protein>